<dbReference type="InterPro" id="IPR008964">
    <property type="entry name" value="Invasin/intimin_cell_adhesion"/>
</dbReference>
<evidence type="ECO:0000313" key="4">
    <source>
        <dbReference type="Proteomes" id="UP000006316"/>
    </source>
</evidence>
<dbReference type="InterPro" id="IPR050312">
    <property type="entry name" value="IolE/XylAMocC-like"/>
</dbReference>
<organism evidence="3 4">
    <name type="scientific">Neobacillus bataviensis LMG 21833</name>
    <dbReference type="NCBI Taxonomy" id="1117379"/>
    <lineage>
        <taxon>Bacteria</taxon>
        <taxon>Bacillati</taxon>
        <taxon>Bacillota</taxon>
        <taxon>Bacilli</taxon>
        <taxon>Bacillales</taxon>
        <taxon>Bacillaceae</taxon>
        <taxon>Neobacillus</taxon>
    </lineage>
</organism>
<feature type="domain" description="BIG2" evidence="2">
    <location>
        <begin position="557"/>
        <end position="636"/>
    </location>
</feature>
<dbReference type="SUPFAM" id="SSF49373">
    <property type="entry name" value="Invasin/intimin cell-adhesion fragments"/>
    <property type="match status" value="1"/>
</dbReference>
<dbReference type="STRING" id="1117379.BABA_08246"/>
<evidence type="ECO:0000256" key="1">
    <source>
        <dbReference type="SAM" id="SignalP"/>
    </source>
</evidence>
<gene>
    <name evidence="3" type="ORF">BABA_08246</name>
</gene>
<proteinExistence type="predicted"/>
<dbReference type="InterPro" id="IPR032675">
    <property type="entry name" value="LRR_dom_sf"/>
</dbReference>
<dbReference type="eggNOG" id="COG1082">
    <property type="taxonomic scope" value="Bacteria"/>
</dbReference>
<evidence type="ECO:0000259" key="2">
    <source>
        <dbReference type="SMART" id="SM00635"/>
    </source>
</evidence>
<name>K6DB49_9BACI</name>
<dbReference type="SMART" id="SM00635">
    <property type="entry name" value="BID_2"/>
    <property type="match status" value="1"/>
</dbReference>
<dbReference type="Gene3D" id="3.20.20.150">
    <property type="entry name" value="Divalent-metal-dependent TIM barrel enzymes"/>
    <property type="match status" value="1"/>
</dbReference>
<dbReference type="InterPro" id="IPR036237">
    <property type="entry name" value="Xyl_isomerase-like_sf"/>
</dbReference>
<dbReference type="RefSeq" id="WP_007084672.1">
    <property type="nucleotide sequence ID" value="NZ_AJLS01000054.1"/>
</dbReference>
<dbReference type="EMBL" id="AJLS01000054">
    <property type="protein sequence ID" value="EKN69767.1"/>
    <property type="molecule type" value="Genomic_DNA"/>
</dbReference>
<dbReference type="InterPro" id="IPR013022">
    <property type="entry name" value="Xyl_isomerase-like_TIM-brl"/>
</dbReference>
<sequence length="831" mass="93142">MFKLKKIYSLILTTVMLIALMPFSAIAETNPDGEGVISIRISNAGGGLKEAVDSIGIGYKEITSLTITDGILNGTDTKFINESLTSLLTFELVDKADFENSTVPEKAFEENQSLQTVKFLNTKILGGRAFYQGRIGGGNLKAVELPKLTAMGNRAFYRTTITSLTLGEEPPEMLPTGYWFKDVQNLTIYVPTEEAILKYKDNYEFMDFRIKLIGDLSEDDDVIDENQFYDYKYDKNLDYQYTGEYYTGDYKVSLNLYSYNVNLNAWRDNKSDGPPPIDTFEAIRAAKKAGFDAVDITAYYIPGYDNKTMPTKSDEEIYDFVKRLKDLCKELGMEISGTGVQNDFADTNAERRALDVERIKYWIDVAAEMGAPVMRVFSGDVPKDIKSLGWETIARDRIAPPLREIAEYGASKGVKIGLQNHGDMTSTAGQIIQILNWVDHPNIGIINDTGYFRNFRSNNYGYDYNWYHDMRAALPYTNNFQVKKKTAGQETDVKIDMDRLFTDVRNSSYRGYIPVELLWVPGDEGHPNTLTEPPHEEISRFLGLVKESLEATKTSPRVKNIEVLGKEKLNLGEKNQVIVNGIYRDNSKKLQTENITYHSSDPSVASINSEGLVTALSEGETVITAEYDTFRKKYLLNVKDPSLVKITTADLEKMLEENNLTITFEGKEGELRLPTAAAEMLGNQKLDVMLGKATWSIDSTTLSEVADLMKKQEIADGIISFKVHRLSDEATTSLLESRHNKNGLIEKVSDIFQLTLDGIRPDGSTVNVNQLKKPLHGLISLGSKADGNIVGIYDLGLSGEDWKIAKGKKNNNEATVEWLPNRYFAIAINSK</sequence>
<dbReference type="Gene3D" id="2.60.40.1080">
    <property type="match status" value="1"/>
</dbReference>
<feature type="chain" id="PRO_5003894507" evidence="1">
    <location>
        <begin position="28"/>
        <end position="831"/>
    </location>
</feature>
<dbReference type="SUPFAM" id="SSF51658">
    <property type="entry name" value="Xylose isomerase-like"/>
    <property type="match status" value="1"/>
</dbReference>
<dbReference type="GO" id="GO:0016853">
    <property type="term" value="F:isomerase activity"/>
    <property type="evidence" value="ECO:0007669"/>
    <property type="project" value="UniProtKB-KW"/>
</dbReference>
<keyword evidence="4" id="KW-1185">Reference proteome</keyword>
<dbReference type="Proteomes" id="UP000006316">
    <property type="component" value="Unassembled WGS sequence"/>
</dbReference>
<dbReference type="InterPro" id="IPR003343">
    <property type="entry name" value="Big_2"/>
</dbReference>
<protein>
    <submittedName>
        <fullName evidence="3">Xylose isomerase</fullName>
    </submittedName>
</protein>
<dbReference type="PANTHER" id="PTHR12110:SF53">
    <property type="entry name" value="BLR5974 PROTEIN"/>
    <property type="match status" value="1"/>
</dbReference>
<feature type="signal peptide" evidence="1">
    <location>
        <begin position="1"/>
        <end position="27"/>
    </location>
</feature>
<comment type="caution">
    <text evidence="3">The sequence shown here is derived from an EMBL/GenBank/DDBJ whole genome shotgun (WGS) entry which is preliminary data.</text>
</comment>
<dbReference type="Pfam" id="PF01261">
    <property type="entry name" value="AP_endonuc_2"/>
    <property type="match status" value="1"/>
</dbReference>
<dbReference type="PANTHER" id="PTHR12110">
    <property type="entry name" value="HYDROXYPYRUVATE ISOMERASE"/>
    <property type="match status" value="1"/>
</dbReference>
<keyword evidence="1" id="KW-0732">Signal</keyword>
<accession>K6DB49</accession>
<dbReference type="PATRIC" id="fig|1117379.3.peg.1724"/>
<dbReference type="Gene3D" id="3.80.10.10">
    <property type="entry name" value="Ribonuclease Inhibitor"/>
    <property type="match status" value="1"/>
</dbReference>
<evidence type="ECO:0000313" key="3">
    <source>
        <dbReference type="EMBL" id="EKN69767.1"/>
    </source>
</evidence>
<keyword evidence="3" id="KW-0413">Isomerase</keyword>
<reference evidence="3 4" key="1">
    <citation type="journal article" date="2012" name="Front. Microbiol.">
        <title>Redundancy and modularity in membrane-associated dissimilatory nitrate reduction in Bacillus.</title>
        <authorList>
            <person name="Heylen K."/>
            <person name="Keltjens J."/>
        </authorList>
    </citation>
    <scope>NUCLEOTIDE SEQUENCE [LARGE SCALE GENOMIC DNA]</scope>
    <source>
        <strain evidence="4">LMG 21833T</strain>
    </source>
</reference>
<dbReference type="AlphaFoldDB" id="K6DB49"/>
<dbReference type="Pfam" id="PF02368">
    <property type="entry name" value="Big_2"/>
    <property type="match status" value="1"/>
</dbReference>
<dbReference type="OrthoDB" id="127797at2"/>